<protein>
    <submittedName>
        <fullName evidence="2">Glyoxylase-like metal-dependent hydrolase (Beta-lactamase superfamily II)</fullName>
    </submittedName>
</protein>
<evidence type="ECO:0000259" key="1">
    <source>
        <dbReference type="SMART" id="SM00849"/>
    </source>
</evidence>
<accession>A0A7X0LTJ0</accession>
<dbReference type="GO" id="GO:0016787">
    <property type="term" value="F:hydrolase activity"/>
    <property type="evidence" value="ECO:0007669"/>
    <property type="project" value="UniProtKB-KW"/>
</dbReference>
<dbReference type="InterPro" id="IPR036866">
    <property type="entry name" value="RibonucZ/Hydroxyglut_hydro"/>
</dbReference>
<evidence type="ECO:0000313" key="2">
    <source>
        <dbReference type="EMBL" id="MBB6443951.1"/>
    </source>
</evidence>
<dbReference type="Pfam" id="PF00753">
    <property type="entry name" value="Lactamase_B"/>
    <property type="match status" value="1"/>
</dbReference>
<gene>
    <name evidence="2" type="ORF">HNR53_000539</name>
</gene>
<proteinExistence type="predicted"/>
<reference evidence="2 3" key="1">
    <citation type="submission" date="2020-08" db="EMBL/GenBank/DDBJ databases">
        <title>Genomic Encyclopedia of Type Strains, Phase IV (KMG-IV): sequencing the most valuable type-strain genomes for metagenomic binning, comparative biology and taxonomic classification.</title>
        <authorList>
            <person name="Goeker M."/>
        </authorList>
    </citation>
    <scope>NUCLEOTIDE SEQUENCE [LARGE SCALE GENOMIC DNA]</scope>
    <source>
        <strain evidence="2 3">DSM 5391</strain>
    </source>
</reference>
<name>A0A7X0LTJ0_9BACI</name>
<evidence type="ECO:0000313" key="3">
    <source>
        <dbReference type="Proteomes" id="UP000531594"/>
    </source>
</evidence>
<dbReference type="PANTHER" id="PTHR42951:SF4">
    <property type="entry name" value="ACYL-COENZYME A THIOESTERASE MBLAC2"/>
    <property type="match status" value="1"/>
</dbReference>
<dbReference type="Proteomes" id="UP000531594">
    <property type="component" value="Unassembled WGS sequence"/>
</dbReference>
<dbReference type="SMART" id="SM00849">
    <property type="entry name" value="Lactamase_B"/>
    <property type="match status" value="1"/>
</dbReference>
<sequence length="276" mass="31858">MIVWQDQHTTLFKSALYETISAVVLTEDCILVSDPGWLPHEVEEIRNYVESIRENRSLYLLFTHSDYDHIIGYKAFPDANVIASEAFNNKSSAEKENIVEQIKEFDDGYYITRNYEIEFPDVHIPIATEGTVLTTGQTKLTFFQAPGHTDDGIFTVIEPSGVLLAGDYLSDIEFPFIYDDSIQYEKTIGKLDDILDHFDIRLLVTGHGNPTSDRLAMRKRQQVAQDYIQKMRKLIMEDDQNGLQQLIKGCKFPRNLEKCHQQNIGQLQKELNRLYQ</sequence>
<organism evidence="2 3">
    <name type="scientific">Bacillus benzoevorans</name>
    <dbReference type="NCBI Taxonomy" id="1456"/>
    <lineage>
        <taxon>Bacteria</taxon>
        <taxon>Bacillati</taxon>
        <taxon>Bacillota</taxon>
        <taxon>Bacilli</taxon>
        <taxon>Bacillales</taxon>
        <taxon>Bacillaceae</taxon>
        <taxon>Bacillus</taxon>
    </lineage>
</organism>
<dbReference type="PANTHER" id="PTHR42951">
    <property type="entry name" value="METALLO-BETA-LACTAMASE DOMAIN-CONTAINING"/>
    <property type="match status" value="1"/>
</dbReference>
<dbReference type="EMBL" id="JACHGK010000001">
    <property type="protein sequence ID" value="MBB6443951.1"/>
    <property type="molecule type" value="Genomic_DNA"/>
</dbReference>
<keyword evidence="2" id="KW-0378">Hydrolase</keyword>
<dbReference type="InterPro" id="IPR001279">
    <property type="entry name" value="Metallo-B-lactamas"/>
</dbReference>
<comment type="caution">
    <text evidence="2">The sequence shown here is derived from an EMBL/GenBank/DDBJ whole genome shotgun (WGS) entry which is preliminary data.</text>
</comment>
<dbReference type="RefSeq" id="WP_184522499.1">
    <property type="nucleotide sequence ID" value="NZ_JACHGK010000001.1"/>
</dbReference>
<keyword evidence="3" id="KW-1185">Reference proteome</keyword>
<dbReference type="InterPro" id="IPR050855">
    <property type="entry name" value="NDM-1-like"/>
</dbReference>
<dbReference type="SUPFAM" id="SSF56281">
    <property type="entry name" value="Metallo-hydrolase/oxidoreductase"/>
    <property type="match status" value="1"/>
</dbReference>
<feature type="domain" description="Metallo-beta-lactamase" evidence="1">
    <location>
        <begin position="19"/>
        <end position="207"/>
    </location>
</feature>
<dbReference type="Gene3D" id="3.60.15.10">
    <property type="entry name" value="Ribonuclease Z/Hydroxyacylglutathione hydrolase-like"/>
    <property type="match status" value="1"/>
</dbReference>
<dbReference type="AlphaFoldDB" id="A0A7X0LTJ0"/>